<gene>
    <name evidence="2" type="ORF">ACFFIX_00895</name>
</gene>
<evidence type="ECO:0000256" key="1">
    <source>
        <dbReference type="SAM" id="Phobius"/>
    </source>
</evidence>
<evidence type="ECO:0000313" key="3">
    <source>
        <dbReference type="Proteomes" id="UP001589854"/>
    </source>
</evidence>
<dbReference type="Proteomes" id="UP001589854">
    <property type="component" value="Unassembled WGS sequence"/>
</dbReference>
<feature type="transmembrane region" description="Helical" evidence="1">
    <location>
        <begin position="152"/>
        <end position="170"/>
    </location>
</feature>
<feature type="transmembrane region" description="Helical" evidence="1">
    <location>
        <begin position="202"/>
        <end position="223"/>
    </location>
</feature>
<accession>A0ABV6G8P9</accession>
<dbReference type="InterPro" id="IPR009574">
    <property type="entry name" value="DUF1189"/>
</dbReference>
<protein>
    <submittedName>
        <fullName evidence="2">DUF1189 domain-containing protein</fullName>
    </submittedName>
</protein>
<keyword evidence="3" id="KW-1185">Reference proteome</keyword>
<dbReference type="RefSeq" id="WP_378929555.1">
    <property type="nucleotide sequence ID" value="NZ_JBHLVO010000001.1"/>
</dbReference>
<reference evidence="2 3" key="1">
    <citation type="submission" date="2024-09" db="EMBL/GenBank/DDBJ databases">
        <authorList>
            <person name="Sun Q."/>
            <person name="Mori K."/>
        </authorList>
    </citation>
    <scope>NUCLEOTIDE SEQUENCE [LARGE SCALE GENOMIC DNA]</scope>
    <source>
        <strain evidence="2 3">CCM 7228</strain>
    </source>
</reference>
<organism evidence="2 3">
    <name type="scientific">Metabacillus herbersteinensis</name>
    <dbReference type="NCBI Taxonomy" id="283816"/>
    <lineage>
        <taxon>Bacteria</taxon>
        <taxon>Bacillati</taxon>
        <taxon>Bacillota</taxon>
        <taxon>Bacilli</taxon>
        <taxon>Bacillales</taxon>
        <taxon>Bacillaceae</taxon>
        <taxon>Metabacillus</taxon>
    </lineage>
</organism>
<name>A0ABV6G8P9_9BACI</name>
<keyword evidence="1" id="KW-1133">Transmembrane helix</keyword>
<keyword evidence="1" id="KW-0472">Membrane</keyword>
<feature type="transmembrane region" description="Helical" evidence="1">
    <location>
        <begin position="229"/>
        <end position="246"/>
    </location>
</feature>
<feature type="transmembrane region" description="Helical" evidence="1">
    <location>
        <begin position="24"/>
        <end position="45"/>
    </location>
</feature>
<proteinExistence type="predicted"/>
<comment type="caution">
    <text evidence="2">The sequence shown here is derived from an EMBL/GenBank/DDBJ whole genome shotgun (WGS) entry which is preliminary data.</text>
</comment>
<keyword evidence="1" id="KW-0812">Transmembrane</keyword>
<sequence length="258" mass="29120">MNIFQQLIKSIYSPKSISLFRFQGIGKTILFVFLLSLLATLPIAINMSNGLINGLTGFDQTLQDELPDFSIQDGTLISDQNKPIEIRKDEFIVVFDPTGSFNVEAIEKKHNAIGFLQNQFVLSSNGVAQTYEYQLLNMDLTKEEMISYMKQFNSLLPIILSLLFISMYLFTSATKFIEITILALFGSALKNSLNRKVNFKQLWVMSAYAITLATIFFTIMEAINAPVPGGLLINWFVHLIVLYLVIKEIPPSKNKLKA</sequence>
<dbReference type="EMBL" id="JBHLVO010000001">
    <property type="protein sequence ID" value="MFC0270016.1"/>
    <property type="molecule type" value="Genomic_DNA"/>
</dbReference>
<evidence type="ECO:0000313" key="2">
    <source>
        <dbReference type="EMBL" id="MFC0270016.1"/>
    </source>
</evidence>
<dbReference type="Pfam" id="PF06691">
    <property type="entry name" value="DUF1189"/>
    <property type="match status" value="1"/>
</dbReference>